<organism evidence="2 4">
    <name type="scientific">Medicago truncatula</name>
    <name type="common">Barrel medic</name>
    <name type="synonym">Medicago tribuloides</name>
    <dbReference type="NCBI Taxonomy" id="3880"/>
    <lineage>
        <taxon>Eukaryota</taxon>
        <taxon>Viridiplantae</taxon>
        <taxon>Streptophyta</taxon>
        <taxon>Embryophyta</taxon>
        <taxon>Tracheophyta</taxon>
        <taxon>Spermatophyta</taxon>
        <taxon>Magnoliopsida</taxon>
        <taxon>eudicotyledons</taxon>
        <taxon>Gunneridae</taxon>
        <taxon>Pentapetalae</taxon>
        <taxon>rosids</taxon>
        <taxon>fabids</taxon>
        <taxon>Fabales</taxon>
        <taxon>Fabaceae</taxon>
        <taxon>Papilionoideae</taxon>
        <taxon>50 kb inversion clade</taxon>
        <taxon>NPAAA clade</taxon>
        <taxon>Hologalegina</taxon>
        <taxon>IRL clade</taxon>
        <taxon>Trifolieae</taxon>
        <taxon>Medicago</taxon>
    </lineage>
</organism>
<evidence type="ECO:0000259" key="1">
    <source>
        <dbReference type="Pfam" id="PF26130"/>
    </source>
</evidence>
<keyword evidence="4" id="KW-1185">Reference proteome</keyword>
<evidence type="ECO:0000313" key="2">
    <source>
        <dbReference type="EMBL" id="AES97871.2"/>
    </source>
</evidence>
<reference evidence="3" key="3">
    <citation type="submission" date="2015-04" db="UniProtKB">
        <authorList>
            <consortium name="EnsemblPlants"/>
        </authorList>
    </citation>
    <scope>IDENTIFICATION</scope>
    <source>
        <strain evidence="3">cv. Jemalong A17</strain>
    </source>
</reference>
<evidence type="ECO:0000313" key="4">
    <source>
        <dbReference type="Proteomes" id="UP000002051"/>
    </source>
</evidence>
<dbReference type="InterPro" id="IPR058594">
    <property type="entry name" value="PB1-like_dom_pln"/>
</dbReference>
<gene>
    <name evidence="2" type="ordered locus">MTR_5g061200</name>
</gene>
<accession>G7K949</accession>
<reference evidence="2 4" key="2">
    <citation type="journal article" date="2014" name="BMC Genomics">
        <title>An improved genome release (version Mt4.0) for the model legume Medicago truncatula.</title>
        <authorList>
            <person name="Tang H."/>
            <person name="Krishnakumar V."/>
            <person name="Bidwell S."/>
            <person name="Rosen B."/>
            <person name="Chan A."/>
            <person name="Zhou S."/>
            <person name="Gentzbittel L."/>
            <person name="Childs K.L."/>
            <person name="Yandell M."/>
            <person name="Gundlach H."/>
            <person name="Mayer K.F."/>
            <person name="Schwartz D.C."/>
            <person name="Town C.D."/>
        </authorList>
    </citation>
    <scope>GENOME REANNOTATION</scope>
    <source>
        <strain evidence="3 4">cv. Jemalong A17</strain>
    </source>
</reference>
<protein>
    <recommendedName>
        <fullName evidence="1">PB1-like domain-containing protein</fullName>
    </recommendedName>
</protein>
<dbReference type="HOGENOM" id="CLU_1838112_0_0_1"/>
<name>G7K949_MEDTR</name>
<proteinExistence type="predicted"/>
<sequence>MSFNVGFHHGGQFVRDWIVYYRGGDVTVVEGLDKDKWSYFEVEGIMTDKKYAKNSFRMWWKVEEEIAYKKLRLDADAKDIVDYALSNNVDAHIYLEHGVDNMFSVDALVCLKLQALNDVVENVDAGGFEEIEGLYCQSAI</sequence>
<dbReference type="Proteomes" id="UP000002051">
    <property type="component" value="Chromosome 5"/>
</dbReference>
<dbReference type="PaxDb" id="3880-AES97871"/>
<evidence type="ECO:0000313" key="3">
    <source>
        <dbReference type="EnsemblPlants" id="AES97871"/>
    </source>
</evidence>
<dbReference type="EMBL" id="CM001221">
    <property type="protein sequence ID" value="AES97871.2"/>
    <property type="molecule type" value="Genomic_DNA"/>
</dbReference>
<reference evidence="2 4" key="1">
    <citation type="journal article" date="2011" name="Nature">
        <title>The Medicago genome provides insight into the evolution of rhizobial symbioses.</title>
        <authorList>
            <person name="Young N.D."/>
            <person name="Debelle F."/>
            <person name="Oldroyd G.E."/>
            <person name="Geurts R."/>
            <person name="Cannon S.B."/>
            <person name="Udvardi M.K."/>
            <person name="Benedito V.A."/>
            <person name="Mayer K.F."/>
            <person name="Gouzy J."/>
            <person name="Schoof H."/>
            <person name="Van de Peer Y."/>
            <person name="Proost S."/>
            <person name="Cook D.R."/>
            <person name="Meyers B.C."/>
            <person name="Spannagl M."/>
            <person name="Cheung F."/>
            <person name="De Mita S."/>
            <person name="Krishnakumar V."/>
            <person name="Gundlach H."/>
            <person name="Zhou S."/>
            <person name="Mudge J."/>
            <person name="Bharti A.K."/>
            <person name="Murray J.D."/>
            <person name="Naoumkina M.A."/>
            <person name="Rosen B."/>
            <person name="Silverstein K.A."/>
            <person name="Tang H."/>
            <person name="Rombauts S."/>
            <person name="Zhao P.X."/>
            <person name="Zhou P."/>
            <person name="Barbe V."/>
            <person name="Bardou P."/>
            <person name="Bechner M."/>
            <person name="Bellec A."/>
            <person name="Berger A."/>
            <person name="Berges H."/>
            <person name="Bidwell S."/>
            <person name="Bisseling T."/>
            <person name="Choisne N."/>
            <person name="Couloux A."/>
            <person name="Denny R."/>
            <person name="Deshpande S."/>
            <person name="Dai X."/>
            <person name="Doyle J.J."/>
            <person name="Dudez A.M."/>
            <person name="Farmer A.D."/>
            <person name="Fouteau S."/>
            <person name="Franken C."/>
            <person name="Gibelin C."/>
            <person name="Gish J."/>
            <person name="Goldstein S."/>
            <person name="Gonzalez A.J."/>
            <person name="Green P.J."/>
            <person name="Hallab A."/>
            <person name="Hartog M."/>
            <person name="Hua A."/>
            <person name="Humphray S.J."/>
            <person name="Jeong D.H."/>
            <person name="Jing Y."/>
            <person name="Jocker A."/>
            <person name="Kenton S.M."/>
            <person name="Kim D.J."/>
            <person name="Klee K."/>
            <person name="Lai H."/>
            <person name="Lang C."/>
            <person name="Lin S."/>
            <person name="Macmil S.L."/>
            <person name="Magdelenat G."/>
            <person name="Matthews L."/>
            <person name="McCorrison J."/>
            <person name="Monaghan E.L."/>
            <person name="Mun J.H."/>
            <person name="Najar F.Z."/>
            <person name="Nicholson C."/>
            <person name="Noirot C."/>
            <person name="O'Bleness M."/>
            <person name="Paule C.R."/>
            <person name="Poulain J."/>
            <person name="Prion F."/>
            <person name="Qin B."/>
            <person name="Qu C."/>
            <person name="Retzel E.F."/>
            <person name="Riddle C."/>
            <person name="Sallet E."/>
            <person name="Samain S."/>
            <person name="Samson N."/>
            <person name="Sanders I."/>
            <person name="Saurat O."/>
            <person name="Scarpelli C."/>
            <person name="Schiex T."/>
            <person name="Segurens B."/>
            <person name="Severin A.J."/>
            <person name="Sherrier D.J."/>
            <person name="Shi R."/>
            <person name="Sims S."/>
            <person name="Singer S.R."/>
            <person name="Sinharoy S."/>
            <person name="Sterck L."/>
            <person name="Viollet A."/>
            <person name="Wang B.B."/>
            <person name="Wang K."/>
            <person name="Wang M."/>
            <person name="Wang X."/>
            <person name="Warfsmann J."/>
            <person name="Weissenbach J."/>
            <person name="White D.D."/>
            <person name="White J.D."/>
            <person name="Wiley G.B."/>
            <person name="Wincker P."/>
            <person name="Xing Y."/>
            <person name="Yang L."/>
            <person name="Yao Z."/>
            <person name="Ying F."/>
            <person name="Zhai J."/>
            <person name="Zhou L."/>
            <person name="Zuber A."/>
            <person name="Denarie J."/>
            <person name="Dixon R.A."/>
            <person name="May G.D."/>
            <person name="Schwartz D.C."/>
            <person name="Rogers J."/>
            <person name="Quetier F."/>
            <person name="Town C.D."/>
            <person name="Roe B.A."/>
        </authorList>
    </citation>
    <scope>NUCLEOTIDE SEQUENCE [LARGE SCALE GENOMIC DNA]</scope>
    <source>
        <strain evidence="2">A17</strain>
        <strain evidence="3 4">cv. Jemalong A17</strain>
    </source>
</reference>
<dbReference type="AlphaFoldDB" id="G7K949"/>
<dbReference type="Pfam" id="PF26130">
    <property type="entry name" value="PB1-like"/>
    <property type="match status" value="1"/>
</dbReference>
<accession>A0A0C3XLI5</accession>
<dbReference type="EnsemblPlants" id="AES97871">
    <property type="protein sequence ID" value="AES97871"/>
    <property type="gene ID" value="MTR_5g061200"/>
</dbReference>
<feature type="domain" description="PB1-like" evidence="1">
    <location>
        <begin position="3"/>
        <end position="97"/>
    </location>
</feature>